<evidence type="ECO:0000313" key="14">
    <source>
        <dbReference type="EMBL" id="SGZ49815.1"/>
    </source>
</evidence>
<evidence type="ECO:0000256" key="7">
    <source>
        <dbReference type="ARBA" id="ARBA00022838"/>
    </source>
</evidence>
<dbReference type="InterPro" id="IPR013255">
    <property type="entry name" value="Spc25_C"/>
</dbReference>
<dbReference type="OrthoDB" id="4056921at2759"/>
<dbReference type="Gene3D" id="3.30.457.50">
    <property type="entry name" value="Chromosome segregation protein Spc25"/>
    <property type="match status" value="1"/>
</dbReference>
<evidence type="ECO:0000256" key="3">
    <source>
        <dbReference type="ARBA" id="ARBA00011562"/>
    </source>
</evidence>
<keyword evidence="10 11" id="KW-0137">Centromere</keyword>
<dbReference type="GO" id="GO:0005634">
    <property type="term" value="C:nucleus"/>
    <property type="evidence" value="ECO:0007669"/>
    <property type="project" value="UniProtKB-SubCell"/>
</dbReference>
<evidence type="ECO:0000313" key="15">
    <source>
        <dbReference type="Proteomes" id="UP000182334"/>
    </source>
</evidence>
<keyword evidence="9 11" id="KW-0131">Cell cycle</keyword>
<evidence type="ECO:0000256" key="12">
    <source>
        <dbReference type="SAM" id="Coils"/>
    </source>
</evidence>
<dbReference type="PANTHER" id="PTHR14281">
    <property type="entry name" value="KINETOCHORE PROTEIN SPC25-RELATED"/>
    <property type="match status" value="1"/>
</dbReference>
<feature type="domain" description="Chromosome segregation protein Spc25 C-terminal" evidence="13">
    <location>
        <begin position="161"/>
        <end position="228"/>
    </location>
</feature>
<evidence type="ECO:0000256" key="5">
    <source>
        <dbReference type="ARBA" id="ARBA00022618"/>
    </source>
</evidence>
<keyword evidence="11" id="KW-0539">Nucleus</keyword>
<proteinExistence type="inferred from homology"/>
<keyword evidence="15" id="KW-1185">Reference proteome</keyword>
<evidence type="ECO:0000256" key="1">
    <source>
        <dbReference type="ARBA" id="ARBA00002772"/>
    </source>
</evidence>
<dbReference type="CDD" id="cd23784">
    <property type="entry name" value="RWD_Spc25"/>
    <property type="match status" value="1"/>
</dbReference>
<dbReference type="PANTHER" id="PTHR14281:SF0">
    <property type="entry name" value="KINETOCHORE PROTEIN SPC25"/>
    <property type="match status" value="1"/>
</dbReference>
<evidence type="ECO:0000256" key="10">
    <source>
        <dbReference type="ARBA" id="ARBA00023328"/>
    </source>
</evidence>
<dbReference type="GO" id="GO:0031262">
    <property type="term" value="C:Ndc80 complex"/>
    <property type="evidence" value="ECO:0007669"/>
    <property type="project" value="InterPro"/>
</dbReference>
<dbReference type="GO" id="GO:0007059">
    <property type="term" value="P:chromosome segregation"/>
    <property type="evidence" value="ECO:0007669"/>
    <property type="project" value="InterPro"/>
</dbReference>
<dbReference type="EMBL" id="LT635757">
    <property type="protein sequence ID" value="SGZ49815.1"/>
    <property type="molecule type" value="Genomic_DNA"/>
</dbReference>
<evidence type="ECO:0000256" key="11">
    <source>
        <dbReference type="RuleBase" id="RU367150"/>
    </source>
</evidence>
<keyword evidence="4 11" id="KW-0158">Chromosome</keyword>
<protein>
    <recommendedName>
        <fullName evidence="11">Kinetochore protein SPC25</fullName>
    </recommendedName>
</protein>
<dbReference type="STRING" id="45354.A0A1L0BDW4"/>
<evidence type="ECO:0000259" key="13">
    <source>
        <dbReference type="Pfam" id="PF08234"/>
    </source>
</evidence>
<evidence type="ECO:0000256" key="9">
    <source>
        <dbReference type="ARBA" id="ARBA00023306"/>
    </source>
</evidence>
<organism evidence="14 15">
    <name type="scientific">Sungouiella intermedia</name>
    <dbReference type="NCBI Taxonomy" id="45354"/>
    <lineage>
        <taxon>Eukaryota</taxon>
        <taxon>Fungi</taxon>
        <taxon>Dikarya</taxon>
        <taxon>Ascomycota</taxon>
        <taxon>Saccharomycotina</taxon>
        <taxon>Pichiomycetes</taxon>
        <taxon>Metschnikowiaceae</taxon>
        <taxon>Sungouiella</taxon>
    </lineage>
</organism>
<accession>A0A1L0BDW4</accession>
<dbReference type="AlphaFoldDB" id="A0A1L0BDW4"/>
<sequence length="233" mass="26749">MFSAGGSRLSLEEFEDVKNQMESFSLRFNNLVLQKKSQVLNSKQQHINHVNELERKIQNLRGEIEAIKARKAKTSKVIGETFDELSAKQSKVEEMNAQLQTLTEEKEKLETEIEAFKSLISGLEELLKSSQNNLNKQLAKDVGELTKYEMYLGLRIEAVDIDLLKFKFTNIDANDIDKEVWCELFVGEEKYKIMGTDPTLPNQIVGQIENDFNEHGEFILFLKDMRGVLRDAA</sequence>
<feature type="coiled-coil region" evidence="12">
    <location>
        <begin position="43"/>
        <end position="140"/>
    </location>
</feature>
<comment type="similarity">
    <text evidence="2 11">Belongs to the SPC25 family.</text>
</comment>
<comment type="subcellular location">
    <subcellularLocation>
        <location evidence="11">Nucleus</location>
    </subcellularLocation>
    <subcellularLocation>
        <location evidence="11">Chromosome</location>
        <location evidence="11">Centromere</location>
        <location evidence="11">Kinetochore</location>
    </subcellularLocation>
</comment>
<keyword evidence="8 12" id="KW-0175">Coiled coil</keyword>
<evidence type="ECO:0000256" key="2">
    <source>
        <dbReference type="ARBA" id="ARBA00006379"/>
    </source>
</evidence>
<gene>
    <name evidence="14" type="ORF">SAMEA4029010_CIC11G00000000439</name>
</gene>
<evidence type="ECO:0000256" key="6">
    <source>
        <dbReference type="ARBA" id="ARBA00022776"/>
    </source>
</evidence>
<comment type="function">
    <text evidence="1 11">Acts as a component of the essential kinetochore-associated NDC80 complex, which is required for chromosome segregation and spindle checkpoint activity.</text>
</comment>
<dbReference type="InterPro" id="IPR045143">
    <property type="entry name" value="Spc25"/>
</dbReference>
<dbReference type="GO" id="GO:0051301">
    <property type="term" value="P:cell division"/>
    <property type="evidence" value="ECO:0007669"/>
    <property type="project" value="UniProtKB-UniRule"/>
</dbReference>
<keyword evidence="5 11" id="KW-0132">Cell division</keyword>
<name>A0A1L0BDW4_9ASCO</name>
<keyword evidence="7 11" id="KW-0995">Kinetochore</keyword>
<comment type="subunit">
    <text evidence="3">Component of the NDC80 complex, which consists of NDC80, NUF2, SPC24 and SPC25.</text>
</comment>
<evidence type="ECO:0000256" key="8">
    <source>
        <dbReference type="ARBA" id="ARBA00023054"/>
    </source>
</evidence>
<dbReference type="Pfam" id="PF08234">
    <property type="entry name" value="Spindle_Spc25"/>
    <property type="match status" value="1"/>
</dbReference>
<keyword evidence="6 11" id="KW-0498">Mitosis</keyword>
<evidence type="ECO:0000256" key="4">
    <source>
        <dbReference type="ARBA" id="ARBA00022454"/>
    </source>
</evidence>
<reference evidence="14 15" key="1">
    <citation type="submission" date="2016-10" db="EMBL/GenBank/DDBJ databases">
        <authorList>
            <person name="de Groot N.N."/>
        </authorList>
    </citation>
    <scope>NUCLEOTIDE SEQUENCE [LARGE SCALE GENOMIC DNA]</scope>
    <source>
        <strain evidence="14 15">CBS 141442</strain>
    </source>
</reference>
<dbReference type="Proteomes" id="UP000182334">
    <property type="component" value="Chromosome II"/>
</dbReference>